<protein>
    <submittedName>
        <fullName evidence="1">Uncharacterized protein</fullName>
    </submittedName>
</protein>
<gene>
    <name evidence="2" type="ORF">T12_4682</name>
    <name evidence="1" type="ORF">T12_6029</name>
</gene>
<dbReference type="EMBL" id="JYDQ01000048">
    <property type="protein sequence ID" value="KRY18343.1"/>
    <property type="molecule type" value="Genomic_DNA"/>
</dbReference>
<keyword evidence="3" id="KW-1185">Reference proteome</keyword>
<sequence>MHLEWYMAGLPIQHSFSMIVECAPTTHPLFTQRCEAHRQSLYQPFGHVYPLSPSPSPISFYITAVHSSRNTFRHTPPLPFQCYIPAPHISTALSERTPRPLPFHHLPRVVYRIAIPYTNHSAIHTSSPPVITHQFLYTRRPLIPRVIERSIPFQLKFRGPTPLQKRFIVVYPLSPFLPHKQNGIPAPTLTPSTQCCVLYRQCLHQSFGLLFPPAPCPSPINCYIPALHSSRNAFRVVHGWPAHPTFILNDVPSYHSICYFLIAVTTFPLHNQSGIPVHIPSTTDPVLCTPSPMLTPMIRPAIPSRALSITHQLLYTRGPLLLQCIQSGIRLSRPSNIHFK</sequence>
<comment type="caution">
    <text evidence="1">The sequence shown here is derived from an EMBL/GenBank/DDBJ whole genome shotgun (WGS) entry which is preliminary data.</text>
</comment>
<dbReference type="OrthoDB" id="10519709at2759"/>
<name>A0A0V0Z6G2_9BILA</name>
<dbReference type="Proteomes" id="UP000054783">
    <property type="component" value="Unassembled WGS sequence"/>
</dbReference>
<evidence type="ECO:0000313" key="1">
    <source>
        <dbReference type="EMBL" id="KRY08013.1"/>
    </source>
</evidence>
<dbReference type="EMBL" id="JYDQ01000376">
    <property type="protein sequence ID" value="KRY08013.1"/>
    <property type="molecule type" value="Genomic_DNA"/>
</dbReference>
<evidence type="ECO:0000313" key="2">
    <source>
        <dbReference type="EMBL" id="KRY18343.1"/>
    </source>
</evidence>
<proteinExistence type="predicted"/>
<evidence type="ECO:0000313" key="3">
    <source>
        <dbReference type="Proteomes" id="UP000054783"/>
    </source>
</evidence>
<accession>A0A0V0Z6G2</accession>
<organism evidence="1 3">
    <name type="scientific">Trichinella patagoniensis</name>
    <dbReference type="NCBI Taxonomy" id="990121"/>
    <lineage>
        <taxon>Eukaryota</taxon>
        <taxon>Metazoa</taxon>
        <taxon>Ecdysozoa</taxon>
        <taxon>Nematoda</taxon>
        <taxon>Enoplea</taxon>
        <taxon>Dorylaimia</taxon>
        <taxon>Trichinellida</taxon>
        <taxon>Trichinellidae</taxon>
        <taxon>Trichinella</taxon>
    </lineage>
</organism>
<dbReference type="AlphaFoldDB" id="A0A0V0Z6G2"/>
<reference evidence="1 3" key="1">
    <citation type="submission" date="2015-01" db="EMBL/GenBank/DDBJ databases">
        <title>Evolution of Trichinella species and genotypes.</title>
        <authorList>
            <person name="Korhonen P.K."/>
            <person name="Edoardo P."/>
            <person name="Giuseppe L.R."/>
            <person name="Gasser R.B."/>
        </authorList>
    </citation>
    <scope>NUCLEOTIDE SEQUENCE [LARGE SCALE GENOMIC DNA]</scope>
    <source>
        <strain evidence="1">ISS2496</strain>
    </source>
</reference>